<dbReference type="EMBL" id="CP002452">
    <property type="protein sequence ID" value="ADV45756.1"/>
    <property type="molecule type" value="Genomic_DNA"/>
</dbReference>
<feature type="domain" description="Mur ligase central" evidence="12">
    <location>
        <begin position="117"/>
        <end position="219"/>
    </location>
</feature>
<sequence>MHLSFFGYGKTTRAIAARFGGGFDFYDDRCEKPYVDEAGNRIHPSRDFAPEQSALEILTPSIRPDSPLLAKARNPISEYDLFLSRKWIETLSEEQRRHLPSSIFNLLPKTPPRTVWISGTNGKTTTTQMLTWLLEPHGALSGGNIGTPLADLDPEAPLWILETSSYTLHHTRYASPDLYLLLPITPDHIDWHGSPEAYTADKLAPLRTMREGELALIPAGLPRPSSAAWVVEYDSNAYLESFFDLDASRLRYRAGFLQDALLALAVSRTLFDEADYDQLDAFRLDRHRQEEILDARGRLWVNDSKATNLDAALQALEAYADRPIHLIAGGDDKGVDMTPLIRCLARLDAKLYTIGSNNRRLSQLARDYGVPVQSFTHLDEALQAVDRALKPSEVALLSPAAASLDQFPSYAHRGDALVDYVKKIEID</sequence>
<dbReference type="GO" id="GO:0051301">
    <property type="term" value="P:cell division"/>
    <property type="evidence" value="ECO:0007669"/>
    <property type="project" value="UniProtKB-KW"/>
</dbReference>
<dbReference type="NCBIfam" id="TIGR01087">
    <property type="entry name" value="murD"/>
    <property type="match status" value="1"/>
</dbReference>
<comment type="subcellular location">
    <subcellularLocation>
        <location evidence="1 9 10">Cytoplasm</location>
    </subcellularLocation>
</comment>
<dbReference type="PANTHER" id="PTHR43692">
    <property type="entry name" value="UDP-N-ACETYLMURAMOYLALANINE--D-GLUTAMATE LIGASE"/>
    <property type="match status" value="1"/>
</dbReference>
<evidence type="ECO:0000256" key="9">
    <source>
        <dbReference type="HAMAP-Rule" id="MF_00639"/>
    </source>
</evidence>
<keyword evidence="9 10" id="KW-0133">Cell shape</keyword>
<dbReference type="eggNOG" id="COG0771">
    <property type="taxonomic scope" value="Bacteria"/>
</dbReference>
<dbReference type="GO" id="GO:0008360">
    <property type="term" value="P:regulation of cell shape"/>
    <property type="evidence" value="ECO:0007669"/>
    <property type="project" value="UniProtKB-KW"/>
</dbReference>
<organism evidence="13 14">
    <name type="scientific">Nitratifractor salsuginis (strain DSM 16511 / JCM 12458 / E9I37-1)</name>
    <dbReference type="NCBI Taxonomy" id="749222"/>
    <lineage>
        <taxon>Bacteria</taxon>
        <taxon>Pseudomonadati</taxon>
        <taxon>Campylobacterota</taxon>
        <taxon>Epsilonproteobacteria</taxon>
        <taxon>Campylobacterales</taxon>
        <taxon>Sulfurovaceae</taxon>
        <taxon>Nitratifractor</taxon>
    </lineage>
</organism>
<keyword evidence="8 9" id="KW-0131">Cell cycle</keyword>
<dbReference type="InterPro" id="IPR018109">
    <property type="entry name" value="Folylpolyglutamate_synth_CS"/>
</dbReference>
<evidence type="ECO:0000259" key="11">
    <source>
        <dbReference type="Pfam" id="PF02875"/>
    </source>
</evidence>
<feature type="binding site" evidence="9">
    <location>
        <begin position="119"/>
        <end position="125"/>
    </location>
    <ligand>
        <name>ATP</name>
        <dbReference type="ChEBI" id="CHEBI:30616"/>
    </ligand>
</feature>
<dbReference type="InterPro" id="IPR005762">
    <property type="entry name" value="MurD"/>
</dbReference>
<dbReference type="GO" id="GO:0008764">
    <property type="term" value="F:UDP-N-acetylmuramoylalanine-D-glutamate ligase activity"/>
    <property type="evidence" value="ECO:0007669"/>
    <property type="project" value="UniProtKB-UniRule"/>
</dbReference>
<gene>
    <name evidence="9" type="primary">murD</name>
    <name evidence="13" type="ordered locus">Nitsa_0486</name>
</gene>
<dbReference type="RefSeq" id="WP_013553452.1">
    <property type="nucleotide sequence ID" value="NC_014935.1"/>
</dbReference>
<dbReference type="Gene3D" id="3.40.1190.10">
    <property type="entry name" value="Mur-like, catalytic domain"/>
    <property type="match status" value="1"/>
</dbReference>
<dbReference type="Gene3D" id="3.90.190.20">
    <property type="entry name" value="Mur ligase, C-terminal domain"/>
    <property type="match status" value="1"/>
</dbReference>
<keyword evidence="9 10" id="KW-0573">Peptidoglycan synthesis</keyword>
<evidence type="ECO:0000259" key="12">
    <source>
        <dbReference type="Pfam" id="PF08245"/>
    </source>
</evidence>
<dbReference type="UniPathway" id="UPA00219"/>
<dbReference type="GO" id="GO:0009252">
    <property type="term" value="P:peptidoglycan biosynthetic process"/>
    <property type="evidence" value="ECO:0007669"/>
    <property type="project" value="UniProtKB-UniRule"/>
</dbReference>
<dbReference type="GO" id="GO:0071555">
    <property type="term" value="P:cell wall organization"/>
    <property type="evidence" value="ECO:0007669"/>
    <property type="project" value="UniProtKB-KW"/>
</dbReference>
<keyword evidence="7 9" id="KW-0067">ATP-binding</keyword>
<evidence type="ECO:0000256" key="10">
    <source>
        <dbReference type="RuleBase" id="RU003664"/>
    </source>
</evidence>
<keyword evidence="5 9" id="KW-0132">Cell division</keyword>
<keyword evidence="4 9" id="KW-0436">Ligase</keyword>
<evidence type="ECO:0000256" key="4">
    <source>
        <dbReference type="ARBA" id="ARBA00022598"/>
    </source>
</evidence>
<evidence type="ECO:0000256" key="3">
    <source>
        <dbReference type="ARBA" id="ARBA00022490"/>
    </source>
</evidence>
<dbReference type="SUPFAM" id="SSF53244">
    <property type="entry name" value="MurD-like peptide ligases, peptide-binding domain"/>
    <property type="match status" value="1"/>
</dbReference>
<evidence type="ECO:0000256" key="1">
    <source>
        <dbReference type="ARBA" id="ARBA00004496"/>
    </source>
</evidence>
<accession>E6X0N6</accession>
<dbReference type="HAMAP" id="MF_00639">
    <property type="entry name" value="MurD"/>
    <property type="match status" value="1"/>
</dbReference>
<dbReference type="GO" id="GO:0004326">
    <property type="term" value="F:tetrahydrofolylpolyglutamate synthase activity"/>
    <property type="evidence" value="ECO:0007669"/>
    <property type="project" value="InterPro"/>
</dbReference>
<evidence type="ECO:0000256" key="8">
    <source>
        <dbReference type="ARBA" id="ARBA00023306"/>
    </source>
</evidence>
<comment type="function">
    <text evidence="9 10">Cell wall formation. Catalyzes the addition of glutamate to the nucleotide precursor UDP-N-acetylmuramoyl-L-alanine (UMA).</text>
</comment>
<keyword evidence="6 9" id="KW-0547">Nucleotide-binding</keyword>
<evidence type="ECO:0000313" key="14">
    <source>
        <dbReference type="Proteomes" id="UP000008633"/>
    </source>
</evidence>
<keyword evidence="14" id="KW-1185">Reference proteome</keyword>
<evidence type="ECO:0000256" key="7">
    <source>
        <dbReference type="ARBA" id="ARBA00022840"/>
    </source>
</evidence>
<dbReference type="KEGG" id="nsa:Nitsa_0486"/>
<dbReference type="SUPFAM" id="SSF53623">
    <property type="entry name" value="MurD-like peptide ligases, catalytic domain"/>
    <property type="match status" value="1"/>
</dbReference>
<keyword evidence="9 10" id="KW-0961">Cell wall biogenesis/degradation</keyword>
<comment type="pathway">
    <text evidence="2 9 10">Cell wall biogenesis; peptidoglycan biosynthesis.</text>
</comment>
<reference evidence="14" key="2">
    <citation type="submission" date="2011-01" db="EMBL/GenBank/DDBJ databases">
        <title>The complete genome of Nitratifractor salsuginis DSM 16511.</title>
        <authorList>
            <consortium name="US DOE Joint Genome Institute (JGI-PGF)"/>
            <person name="Lucas S."/>
            <person name="Copeland A."/>
            <person name="Lapidus A."/>
            <person name="Bruce D."/>
            <person name="Goodwin L."/>
            <person name="Pitluck S."/>
            <person name="Kyrpides N."/>
            <person name="Mavromatis K."/>
            <person name="Ivanova N."/>
            <person name="Mikhailova N."/>
            <person name="Zeytun A."/>
            <person name="Detter J.C."/>
            <person name="Tapia R."/>
            <person name="Han C."/>
            <person name="Land M."/>
            <person name="Hauser L."/>
            <person name="Markowitz V."/>
            <person name="Cheng J.-F."/>
            <person name="Hugenholtz P."/>
            <person name="Woyke T."/>
            <person name="Wu D."/>
            <person name="Tindall B."/>
            <person name="Schuetze A."/>
            <person name="Brambilla E."/>
            <person name="Klenk H.-P."/>
            <person name="Eisen J.A."/>
        </authorList>
    </citation>
    <scope>NUCLEOTIDE SEQUENCE [LARGE SCALE GENOMIC DNA]</scope>
    <source>
        <strain evidence="14">DSM 16511 / JCM 12458 / E9I37-1</strain>
    </source>
</reference>
<feature type="domain" description="Mur ligase C-terminal" evidence="11">
    <location>
        <begin position="287"/>
        <end position="400"/>
    </location>
</feature>
<evidence type="ECO:0000256" key="2">
    <source>
        <dbReference type="ARBA" id="ARBA00004752"/>
    </source>
</evidence>
<name>E6X0N6_NITSE</name>
<dbReference type="GO" id="GO:0005737">
    <property type="term" value="C:cytoplasm"/>
    <property type="evidence" value="ECO:0007669"/>
    <property type="project" value="UniProtKB-SubCell"/>
</dbReference>
<dbReference type="EC" id="6.3.2.9" evidence="9 10"/>
<protein>
    <recommendedName>
        <fullName evidence="9 10">UDP-N-acetylmuramoylalanine--D-glutamate ligase</fullName>
        <ecNumber evidence="9 10">6.3.2.9</ecNumber>
    </recommendedName>
    <alternativeName>
        <fullName evidence="9">D-glutamic acid-adding enzyme</fullName>
    </alternativeName>
    <alternativeName>
        <fullName evidence="9">UDP-N-acetylmuramoyl-L-alanyl-D-glutamate synthetase</fullName>
    </alternativeName>
</protein>
<dbReference type="Pfam" id="PF02875">
    <property type="entry name" value="Mur_ligase_C"/>
    <property type="match status" value="1"/>
</dbReference>
<keyword evidence="3 9" id="KW-0963">Cytoplasm</keyword>
<reference evidence="13 14" key="1">
    <citation type="journal article" date="2011" name="Stand. Genomic Sci.">
        <title>Complete genome sequence of Nitratifractor salsuginis type strain (E9I37-1).</title>
        <authorList>
            <person name="Anderson I."/>
            <person name="Sikorski J."/>
            <person name="Zeytun A."/>
            <person name="Nolan M."/>
            <person name="Lapidus A."/>
            <person name="Lucas S."/>
            <person name="Hammon N."/>
            <person name="Deshpande S."/>
            <person name="Cheng J.F."/>
            <person name="Tapia R."/>
            <person name="Han C."/>
            <person name="Goodwin L."/>
            <person name="Pitluck S."/>
            <person name="Liolios K."/>
            <person name="Pagani I."/>
            <person name="Ivanova N."/>
            <person name="Huntemann M."/>
            <person name="Mavromatis K."/>
            <person name="Ovchinikova G."/>
            <person name="Pati A."/>
            <person name="Chen A."/>
            <person name="Palaniappan K."/>
            <person name="Land M."/>
            <person name="Hauser L."/>
            <person name="Brambilla E.M."/>
            <person name="Ngatchou-Djao O.D."/>
            <person name="Rohde M."/>
            <person name="Tindall B.J."/>
            <person name="Goker M."/>
            <person name="Detter J.C."/>
            <person name="Woyke T."/>
            <person name="Bristow J."/>
            <person name="Eisen J.A."/>
            <person name="Markowitz V."/>
            <person name="Hugenholtz P."/>
            <person name="Klenk H.P."/>
            <person name="Kyrpides N.C."/>
        </authorList>
    </citation>
    <scope>NUCLEOTIDE SEQUENCE [LARGE SCALE GENOMIC DNA]</scope>
    <source>
        <strain evidence="14">DSM 16511 / JCM 12458 / E9I37-1</strain>
    </source>
</reference>
<comment type="catalytic activity">
    <reaction evidence="9 10">
        <text>UDP-N-acetyl-alpha-D-muramoyl-L-alanine + D-glutamate + ATP = UDP-N-acetyl-alpha-D-muramoyl-L-alanyl-D-glutamate + ADP + phosphate + H(+)</text>
        <dbReference type="Rhea" id="RHEA:16429"/>
        <dbReference type="ChEBI" id="CHEBI:15378"/>
        <dbReference type="ChEBI" id="CHEBI:29986"/>
        <dbReference type="ChEBI" id="CHEBI:30616"/>
        <dbReference type="ChEBI" id="CHEBI:43474"/>
        <dbReference type="ChEBI" id="CHEBI:83898"/>
        <dbReference type="ChEBI" id="CHEBI:83900"/>
        <dbReference type="ChEBI" id="CHEBI:456216"/>
        <dbReference type="EC" id="6.3.2.9"/>
    </reaction>
</comment>
<dbReference type="InterPro" id="IPR036615">
    <property type="entry name" value="Mur_ligase_C_dom_sf"/>
</dbReference>
<dbReference type="PANTHER" id="PTHR43692:SF1">
    <property type="entry name" value="UDP-N-ACETYLMURAMOYLALANINE--D-GLUTAMATE LIGASE"/>
    <property type="match status" value="1"/>
</dbReference>
<comment type="similarity">
    <text evidence="9">Belongs to the MurCDEF family.</text>
</comment>
<proteinExistence type="inferred from homology"/>
<dbReference type="STRING" id="749222.Nitsa_0486"/>
<dbReference type="PROSITE" id="PS01011">
    <property type="entry name" value="FOLYLPOLYGLU_SYNT_1"/>
    <property type="match status" value="1"/>
</dbReference>
<dbReference type="InterPro" id="IPR036565">
    <property type="entry name" value="Mur-like_cat_sf"/>
</dbReference>
<dbReference type="HOGENOM" id="CLU_032540_2_0_7"/>
<dbReference type="Proteomes" id="UP000008633">
    <property type="component" value="Chromosome"/>
</dbReference>
<dbReference type="InterPro" id="IPR004101">
    <property type="entry name" value="Mur_ligase_C"/>
</dbReference>
<evidence type="ECO:0000313" key="13">
    <source>
        <dbReference type="EMBL" id="ADV45756.1"/>
    </source>
</evidence>
<dbReference type="AlphaFoldDB" id="E6X0N6"/>
<dbReference type="GO" id="GO:0005524">
    <property type="term" value="F:ATP binding"/>
    <property type="evidence" value="ECO:0007669"/>
    <property type="project" value="UniProtKB-UniRule"/>
</dbReference>
<evidence type="ECO:0000256" key="6">
    <source>
        <dbReference type="ARBA" id="ARBA00022741"/>
    </source>
</evidence>
<evidence type="ECO:0000256" key="5">
    <source>
        <dbReference type="ARBA" id="ARBA00022618"/>
    </source>
</evidence>
<dbReference type="InterPro" id="IPR013221">
    <property type="entry name" value="Mur_ligase_cen"/>
</dbReference>
<dbReference type="Pfam" id="PF08245">
    <property type="entry name" value="Mur_ligase_M"/>
    <property type="match status" value="1"/>
</dbReference>